<dbReference type="Pfam" id="PF00392">
    <property type="entry name" value="GntR"/>
    <property type="match status" value="1"/>
</dbReference>
<keyword evidence="3" id="KW-0805">Transcription regulation</keyword>
<dbReference type="GO" id="GO:0030170">
    <property type="term" value="F:pyridoxal phosphate binding"/>
    <property type="evidence" value="ECO:0007669"/>
    <property type="project" value="InterPro"/>
</dbReference>
<dbReference type="Gene3D" id="1.10.10.10">
    <property type="entry name" value="Winged helix-like DNA-binding domain superfamily/Winged helix DNA-binding domain"/>
    <property type="match status" value="1"/>
</dbReference>
<keyword evidence="4 7" id="KW-0238">DNA-binding</keyword>
<dbReference type="SUPFAM" id="SSF53383">
    <property type="entry name" value="PLP-dependent transferases"/>
    <property type="match status" value="1"/>
</dbReference>
<gene>
    <name evidence="7" type="ORF">SAMN04487818_102297</name>
</gene>
<evidence type="ECO:0000256" key="1">
    <source>
        <dbReference type="ARBA" id="ARBA00005384"/>
    </source>
</evidence>
<keyword evidence="7" id="KW-0808">Transferase</keyword>
<dbReference type="Gene3D" id="3.90.1150.10">
    <property type="entry name" value="Aspartate Aminotransferase, domain 1"/>
    <property type="match status" value="1"/>
</dbReference>
<dbReference type="PANTHER" id="PTHR46577">
    <property type="entry name" value="HTH-TYPE TRANSCRIPTIONAL REGULATORY PROTEIN GABR"/>
    <property type="match status" value="1"/>
</dbReference>
<dbReference type="SUPFAM" id="SSF46785">
    <property type="entry name" value="Winged helix' DNA-binding domain"/>
    <property type="match status" value="1"/>
</dbReference>
<dbReference type="CDD" id="cd07377">
    <property type="entry name" value="WHTH_GntR"/>
    <property type="match status" value="1"/>
</dbReference>
<proteinExistence type="inferred from homology"/>
<evidence type="ECO:0000256" key="5">
    <source>
        <dbReference type="ARBA" id="ARBA00023163"/>
    </source>
</evidence>
<evidence type="ECO:0000256" key="2">
    <source>
        <dbReference type="ARBA" id="ARBA00022898"/>
    </source>
</evidence>
<name>A0A1H9MRL1_9PSEU</name>
<dbReference type="Proteomes" id="UP000199051">
    <property type="component" value="Unassembled WGS sequence"/>
</dbReference>
<dbReference type="GO" id="GO:0008483">
    <property type="term" value="F:transaminase activity"/>
    <property type="evidence" value="ECO:0007669"/>
    <property type="project" value="UniProtKB-KW"/>
</dbReference>
<dbReference type="PROSITE" id="PS50949">
    <property type="entry name" value="HTH_GNTR"/>
    <property type="match status" value="1"/>
</dbReference>
<evidence type="ECO:0000313" key="8">
    <source>
        <dbReference type="Proteomes" id="UP000199051"/>
    </source>
</evidence>
<keyword evidence="2" id="KW-0663">Pyridoxal phosphate</keyword>
<feature type="domain" description="HTH gntR-type" evidence="6">
    <location>
        <begin position="18"/>
        <end position="86"/>
    </location>
</feature>
<dbReference type="InterPro" id="IPR004839">
    <property type="entry name" value="Aminotransferase_I/II_large"/>
</dbReference>
<dbReference type="AlphaFoldDB" id="A0A1H9MRL1"/>
<dbReference type="InterPro" id="IPR036390">
    <property type="entry name" value="WH_DNA-bd_sf"/>
</dbReference>
<evidence type="ECO:0000313" key="7">
    <source>
        <dbReference type="EMBL" id="SER26322.1"/>
    </source>
</evidence>
<dbReference type="Pfam" id="PF00155">
    <property type="entry name" value="Aminotran_1_2"/>
    <property type="match status" value="1"/>
</dbReference>
<reference evidence="8" key="1">
    <citation type="submission" date="2016-10" db="EMBL/GenBank/DDBJ databases">
        <authorList>
            <person name="Varghese N."/>
            <person name="Submissions S."/>
        </authorList>
    </citation>
    <scope>NUCLEOTIDE SEQUENCE [LARGE SCALE GENOMIC DNA]</scope>
    <source>
        <strain evidence="8">DSM 44260</strain>
    </source>
</reference>
<organism evidence="7 8">
    <name type="scientific">Actinokineospora terrae</name>
    <dbReference type="NCBI Taxonomy" id="155974"/>
    <lineage>
        <taxon>Bacteria</taxon>
        <taxon>Bacillati</taxon>
        <taxon>Actinomycetota</taxon>
        <taxon>Actinomycetes</taxon>
        <taxon>Pseudonocardiales</taxon>
        <taxon>Pseudonocardiaceae</taxon>
        <taxon>Actinokineospora</taxon>
    </lineage>
</organism>
<evidence type="ECO:0000259" key="6">
    <source>
        <dbReference type="PROSITE" id="PS50949"/>
    </source>
</evidence>
<keyword evidence="8" id="KW-1185">Reference proteome</keyword>
<comment type="similarity">
    <text evidence="1">In the C-terminal section; belongs to the class-I pyridoxal-phosphate-dependent aminotransferase family.</text>
</comment>
<dbReference type="InterPro" id="IPR015422">
    <property type="entry name" value="PyrdxlP-dep_Trfase_small"/>
</dbReference>
<keyword evidence="5" id="KW-0804">Transcription</keyword>
<dbReference type="InterPro" id="IPR000524">
    <property type="entry name" value="Tscrpt_reg_HTH_GntR"/>
</dbReference>
<dbReference type="CDD" id="cd00609">
    <property type="entry name" value="AAT_like"/>
    <property type="match status" value="1"/>
</dbReference>
<dbReference type="InterPro" id="IPR015424">
    <property type="entry name" value="PyrdxlP-dep_Trfase"/>
</dbReference>
<dbReference type="SMART" id="SM00345">
    <property type="entry name" value="HTH_GNTR"/>
    <property type="match status" value="1"/>
</dbReference>
<dbReference type="InterPro" id="IPR051446">
    <property type="entry name" value="HTH_trans_reg/aminotransferase"/>
</dbReference>
<accession>A0A1H9MRL1</accession>
<evidence type="ECO:0000256" key="3">
    <source>
        <dbReference type="ARBA" id="ARBA00023015"/>
    </source>
</evidence>
<evidence type="ECO:0000256" key="4">
    <source>
        <dbReference type="ARBA" id="ARBA00023125"/>
    </source>
</evidence>
<dbReference type="InterPro" id="IPR015421">
    <property type="entry name" value="PyrdxlP-dep_Trfase_major"/>
</dbReference>
<protein>
    <submittedName>
        <fullName evidence="7">DNA-binding transcriptional regulator, MocR family, contains an aminotransferase domain</fullName>
    </submittedName>
</protein>
<sequence length="451" mass="48425">MGHTAQTPVHWLVNRVRDRTAKGIAVAVGELIRDGELPPGTRLPTVRALAAGLGVSPATVADSWGQLRAEQLISTGRRRGTTTLAPPDSTPRDCFPGWSAIDLEQGLPDPVLLPPLEDAVAAGVRTERLNGFEHDYITPRLQAAVATTWPFAPEAWTVVAGGYEGTLLACQAVAAPGELVAVEEPTAPRVLDTLRRSGIRVIGVRCDEEGPIPAALAEALTHNPVAFIYQPRAHIPFGHTVSADRAAQLADVLETNPDVSVVEDDNLGPLASAPVASIGAHIPERLLLVRSYCKAYGLELRSCVVAGAEHLVEQVRHKRGFGLVWASRILQDAQAYLINDPATGVLIRQARERYTHRRTTLADALRDRGFDVHSRDGLVLWVPVPDETRAMVALAGFGVAVAPGSRCYIDPPAEHHIRIATSHLPDDPPRVAELADLVARAAATAPRDEFD</sequence>
<keyword evidence="7" id="KW-0032">Aminotransferase</keyword>
<dbReference type="PANTHER" id="PTHR46577:SF1">
    <property type="entry name" value="HTH-TYPE TRANSCRIPTIONAL REGULATORY PROTEIN GABR"/>
    <property type="match status" value="1"/>
</dbReference>
<dbReference type="GO" id="GO:0003677">
    <property type="term" value="F:DNA binding"/>
    <property type="evidence" value="ECO:0007669"/>
    <property type="project" value="UniProtKB-KW"/>
</dbReference>
<dbReference type="GO" id="GO:0003700">
    <property type="term" value="F:DNA-binding transcription factor activity"/>
    <property type="evidence" value="ECO:0007669"/>
    <property type="project" value="InterPro"/>
</dbReference>
<dbReference type="RefSeq" id="WP_092775227.1">
    <property type="nucleotide sequence ID" value="NZ_FOGI01000002.1"/>
</dbReference>
<dbReference type="Gene3D" id="3.40.640.10">
    <property type="entry name" value="Type I PLP-dependent aspartate aminotransferase-like (Major domain)"/>
    <property type="match status" value="1"/>
</dbReference>
<dbReference type="STRING" id="155974.SAMN04487818_102297"/>
<dbReference type="EMBL" id="FOGI01000002">
    <property type="protein sequence ID" value="SER26322.1"/>
    <property type="molecule type" value="Genomic_DNA"/>
</dbReference>
<dbReference type="InterPro" id="IPR036388">
    <property type="entry name" value="WH-like_DNA-bd_sf"/>
</dbReference>